<dbReference type="InterPro" id="IPR036390">
    <property type="entry name" value="WH_DNA-bd_sf"/>
</dbReference>
<evidence type="ECO:0000313" key="2">
    <source>
        <dbReference type="Proteomes" id="UP000778970"/>
    </source>
</evidence>
<reference evidence="1" key="1">
    <citation type="submission" date="2017-08" db="EMBL/GenBank/DDBJ databases">
        <authorList>
            <person name="Imhoff J.F."/>
            <person name="Rahn T."/>
            <person name="Kuenzel S."/>
            <person name="Neulinger S.C."/>
        </authorList>
    </citation>
    <scope>NUCLEOTIDE SEQUENCE</scope>
    <source>
        <strain evidence="1">DSM 9154</strain>
    </source>
</reference>
<keyword evidence="2" id="KW-1185">Reference proteome</keyword>
<dbReference type="SUPFAM" id="SSF46785">
    <property type="entry name" value="Winged helix' DNA-binding domain"/>
    <property type="match status" value="1"/>
</dbReference>
<dbReference type="EMBL" id="NRRE01000011">
    <property type="protein sequence ID" value="MBK1696179.1"/>
    <property type="molecule type" value="Genomic_DNA"/>
</dbReference>
<sequence length="149" mass="16151">MAGLSVNEIIDLSVLLVAREETPRVGELPARLGALSGHWFTPTTELVQGRLYDLHETGFVALDTRGLPDRWRVSITEAGAAHARDLSAKAAPGPCAAAMLWHGLRLSLHDMRPANACARAFLEMAEANADLPAMAPQAWELTRERMAAE</sequence>
<gene>
    <name evidence="1" type="ORF">CKO21_02840</name>
</gene>
<dbReference type="AlphaFoldDB" id="A0A934UZ92"/>
<accession>A0A934UZ92</accession>
<reference evidence="1" key="2">
    <citation type="journal article" date="2020" name="Microorganisms">
        <title>Osmotic Adaptation and Compatible Solute Biosynthesis of Phototrophic Bacteria as Revealed from Genome Analyses.</title>
        <authorList>
            <person name="Imhoff J.F."/>
            <person name="Rahn T."/>
            <person name="Kunzel S."/>
            <person name="Keller A."/>
            <person name="Neulinger S.C."/>
        </authorList>
    </citation>
    <scope>NUCLEOTIDE SEQUENCE</scope>
    <source>
        <strain evidence="1">DSM 9154</strain>
    </source>
</reference>
<evidence type="ECO:0000313" key="1">
    <source>
        <dbReference type="EMBL" id="MBK1696179.1"/>
    </source>
</evidence>
<proteinExistence type="predicted"/>
<organism evidence="1 2">
    <name type="scientific">Rhodovibrio salinarum</name>
    <dbReference type="NCBI Taxonomy" id="1087"/>
    <lineage>
        <taxon>Bacteria</taxon>
        <taxon>Pseudomonadati</taxon>
        <taxon>Pseudomonadota</taxon>
        <taxon>Alphaproteobacteria</taxon>
        <taxon>Rhodospirillales</taxon>
        <taxon>Rhodovibrionaceae</taxon>
        <taxon>Rhodovibrio</taxon>
    </lineage>
</organism>
<protein>
    <submittedName>
        <fullName evidence="1">Uncharacterized protein</fullName>
    </submittedName>
</protein>
<dbReference type="RefSeq" id="WP_027288087.1">
    <property type="nucleotide sequence ID" value="NZ_NRRE01000011.1"/>
</dbReference>
<dbReference type="Proteomes" id="UP000778970">
    <property type="component" value="Unassembled WGS sequence"/>
</dbReference>
<comment type="caution">
    <text evidence="1">The sequence shown here is derived from an EMBL/GenBank/DDBJ whole genome shotgun (WGS) entry which is preliminary data.</text>
</comment>
<name>A0A934UZ92_9PROT</name>